<sequence>MIVRCSLTTLVFTFIKIGVVDSRKRSREVSSVDYIEYSTAATMNTRPSKPPQVIKLSELLQNHNRKMPNVVSTGLRLSHEESFSMLPGDLTGEFKGQRNELDSFL</sequence>
<evidence type="ECO:0000256" key="1">
    <source>
        <dbReference type="SAM" id="SignalP"/>
    </source>
</evidence>
<dbReference type="Proteomes" id="UP000030689">
    <property type="component" value="Unassembled WGS sequence"/>
</dbReference>
<evidence type="ECO:0000313" key="2">
    <source>
        <dbReference type="EMBL" id="ESQ55653.1"/>
    </source>
</evidence>
<accession>V4MR60</accession>
<feature type="chain" id="PRO_5004722863" evidence="1">
    <location>
        <begin position="23"/>
        <end position="105"/>
    </location>
</feature>
<name>V4MR60_EUTSA</name>
<dbReference type="STRING" id="72664.V4MR60"/>
<dbReference type="Gramene" id="ESQ55653">
    <property type="protein sequence ID" value="ESQ55653"/>
    <property type="gene ID" value="EUTSA_v10026644mg"/>
</dbReference>
<dbReference type="KEGG" id="eus:EUTSA_v10026644mg"/>
<reference evidence="2 3" key="1">
    <citation type="journal article" date="2013" name="Front. Plant Sci.">
        <title>The Reference Genome of the Halophytic Plant Eutrema salsugineum.</title>
        <authorList>
            <person name="Yang R."/>
            <person name="Jarvis D.E."/>
            <person name="Chen H."/>
            <person name="Beilstein M.A."/>
            <person name="Grimwood J."/>
            <person name="Jenkins J."/>
            <person name="Shu S."/>
            <person name="Prochnik S."/>
            <person name="Xin M."/>
            <person name="Ma C."/>
            <person name="Schmutz J."/>
            <person name="Wing R.A."/>
            <person name="Mitchell-Olds T."/>
            <person name="Schumaker K.S."/>
            <person name="Wang X."/>
        </authorList>
    </citation>
    <scope>NUCLEOTIDE SEQUENCE [LARGE SCALE GENOMIC DNA]</scope>
</reference>
<feature type="signal peptide" evidence="1">
    <location>
        <begin position="1"/>
        <end position="22"/>
    </location>
</feature>
<dbReference type="AlphaFoldDB" id="V4MR60"/>
<organism evidence="2 3">
    <name type="scientific">Eutrema salsugineum</name>
    <name type="common">Saltwater cress</name>
    <name type="synonym">Sisymbrium salsugineum</name>
    <dbReference type="NCBI Taxonomy" id="72664"/>
    <lineage>
        <taxon>Eukaryota</taxon>
        <taxon>Viridiplantae</taxon>
        <taxon>Streptophyta</taxon>
        <taxon>Embryophyta</taxon>
        <taxon>Tracheophyta</taxon>
        <taxon>Spermatophyta</taxon>
        <taxon>Magnoliopsida</taxon>
        <taxon>eudicotyledons</taxon>
        <taxon>Gunneridae</taxon>
        <taxon>Pentapetalae</taxon>
        <taxon>rosids</taxon>
        <taxon>malvids</taxon>
        <taxon>Brassicales</taxon>
        <taxon>Brassicaceae</taxon>
        <taxon>Eutremeae</taxon>
        <taxon>Eutrema</taxon>
    </lineage>
</organism>
<dbReference type="EMBL" id="KI517384">
    <property type="protein sequence ID" value="ESQ55653.1"/>
    <property type="molecule type" value="Genomic_DNA"/>
</dbReference>
<dbReference type="eggNOG" id="KOG1100">
    <property type="taxonomic scope" value="Eukaryota"/>
</dbReference>
<keyword evidence="3" id="KW-1185">Reference proteome</keyword>
<protein>
    <submittedName>
        <fullName evidence="2">Uncharacterized protein</fullName>
    </submittedName>
</protein>
<gene>
    <name evidence="2" type="ORF">EUTSA_v10026644mg</name>
</gene>
<proteinExistence type="predicted"/>
<evidence type="ECO:0000313" key="3">
    <source>
        <dbReference type="Proteomes" id="UP000030689"/>
    </source>
</evidence>
<keyword evidence="1" id="KW-0732">Signal</keyword>